<dbReference type="NCBIfam" id="TIGR01552">
    <property type="entry name" value="phd_fam"/>
    <property type="match status" value="1"/>
</dbReference>
<dbReference type="AlphaFoldDB" id="A0A7X0FS77"/>
<dbReference type="SUPFAM" id="SSF143120">
    <property type="entry name" value="YefM-like"/>
    <property type="match status" value="1"/>
</dbReference>
<comment type="similarity">
    <text evidence="1 2">Belongs to the phD/YefM antitoxin family.</text>
</comment>
<comment type="caution">
    <text evidence="3">The sequence shown here is derived from an EMBL/GenBank/DDBJ whole genome shotgun (WGS) entry which is preliminary data.</text>
</comment>
<protein>
    <recommendedName>
        <fullName evidence="2">Antitoxin</fullName>
    </recommendedName>
</protein>
<evidence type="ECO:0000313" key="4">
    <source>
        <dbReference type="Proteomes" id="UP000537775"/>
    </source>
</evidence>
<organism evidence="3 4">
    <name type="scientific">Microbacterium thalassium</name>
    <dbReference type="NCBI Taxonomy" id="362649"/>
    <lineage>
        <taxon>Bacteria</taxon>
        <taxon>Bacillati</taxon>
        <taxon>Actinomycetota</taxon>
        <taxon>Actinomycetes</taxon>
        <taxon>Micrococcales</taxon>
        <taxon>Microbacteriaceae</taxon>
        <taxon>Microbacterium</taxon>
    </lineage>
</organism>
<dbReference type="InterPro" id="IPR006442">
    <property type="entry name" value="Antitoxin_Phd/YefM"/>
</dbReference>
<evidence type="ECO:0000256" key="2">
    <source>
        <dbReference type="RuleBase" id="RU362080"/>
    </source>
</evidence>
<comment type="function">
    <text evidence="2">Antitoxin component of a type II toxin-antitoxin (TA) system.</text>
</comment>
<dbReference type="Gene3D" id="3.40.1620.10">
    <property type="entry name" value="YefM-like domain"/>
    <property type="match status" value="1"/>
</dbReference>
<name>A0A7X0FS77_9MICO</name>
<evidence type="ECO:0000256" key="1">
    <source>
        <dbReference type="ARBA" id="ARBA00009981"/>
    </source>
</evidence>
<keyword evidence="4" id="KW-1185">Reference proteome</keyword>
<dbReference type="EMBL" id="JACHML010000001">
    <property type="protein sequence ID" value="MBB6392721.1"/>
    <property type="molecule type" value="Genomic_DNA"/>
</dbReference>
<reference evidence="3 4" key="1">
    <citation type="submission" date="2020-08" db="EMBL/GenBank/DDBJ databases">
        <title>Sequencing the genomes of 1000 actinobacteria strains.</title>
        <authorList>
            <person name="Klenk H.-P."/>
        </authorList>
    </citation>
    <scope>NUCLEOTIDE SEQUENCE [LARGE SCALE GENOMIC DNA]</scope>
    <source>
        <strain evidence="3 4">DSM 12511</strain>
    </source>
</reference>
<dbReference type="InterPro" id="IPR036165">
    <property type="entry name" value="YefM-like_sf"/>
</dbReference>
<dbReference type="Proteomes" id="UP000537775">
    <property type="component" value="Unassembled WGS sequence"/>
</dbReference>
<dbReference type="RefSeq" id="WP_184751759.1">
    <property type="nucleotide sequence ID" value="NZ_BAAAJR010000001.1"/>
</dbReference>
<proteinExistence type="inferred from homology"/>
<dbReference type="Pfam" id="PF02604">
    <property type="entry name" value="PhdYeFM_antitox"/>
    <property type="match status" value="1"/>
</dbReference>
<gene>
    <name evidence="3" type="ORF">HD594_003034</name>
</gene>
<evidence type="ECO:0000313" key="3">
    <source>
        <dbReference type="EMBL" id="MBB6392721.1"/>
    </source>
</evidence>
<accession>A0A7X0FS77</accession>
<sequence length="88" mass="9990">MESISHRELRNQSAEVLRRIQAGESLIVTNRGRATAVISPAGRAPIDDFADQGQVRRARRELAELRTIQRRRSERTSAEIVADSRGHW</sequence>